<sequence>MWSGLNEQRGQHPLTTNEHQSTLEFRSMRIDDIPAICEIEIEAFATPWTKEAFNNELTNNHFAKYMVMELSGEVVGYGGMWLIVDEAHVTNIAVAAPYRGRKWGERLLIELQKTASYMGAVRMTLEVRVSNSIAQRLYGKLGFYPVGTRRGYYSDNNEDAIIMWAELPKYESGN</sequence>
<organism evidence="6 7">
    <name type="scientific">Paenibacillus psychroresistens</name>
    <dbReference type="NCBI Taxonomy" id="1778678"/>
    <lineage>
        <taxon>Bacteria</taxon>
        <taxon>Bacillati</taxon>
        <taxon>Bacillota</taxon>
        <taxon>Bacilli</taxon>
        <taxon>Bacillales</taxon>
        <taxon>Paenibacillaceae</taxon>
        <taxon>Paenibacillus</taxon>
    </lineage>
</organism>
<accession>A0A6B8RQ57</accession>
<dbReference type="Proteomes" id="UP000426246">
    <property type="component" value="Chromosome"/>
</dbReference>
<dbReference type="AlphaFoldDB" id="A0A6B8RQ57"/>
<dbReference type="InterPro" id="IPR000182">
    <property type="entry name" value="GNAT_dom"/>
</dbReference>
<keyword evidence="4" id="KW-0012">Acyltransferase</keyword>
<dbReference type="Pfam" id="PF00583">
    <property type="entry name" value="Acetyltransf_1"/>
    <property type="match status" value="1"/>
</dbReference>
<evidence type="ECO:0000256" key="2">
    <source>
        <dbReference type="ARBA" id="ARBA00022490"/>
    </source>
</evidence>
<evidence type="ECO:0000259" key="5">
    <source>
        <dbReference type="PROSITE" id="PS51186"/>
    </source>
</evidence>
<evidence type="ECO:0000313" key="7">
    <source>
        <dbReference type="Proteomes" id="UP000426246"/>
    </source>
</evidence>
<dbReference type="SUPFAM" id="SSF55729">
    <property type="entry name" value="Acyl-CoA N-acyltransferases (Nat)"/>
    <property type="match status" value="1"/>
</dbReference>
<name>A0A6B8RQ57_9BACL</name>
<dbReference type="PANTHER" id="PTHR43420">
    <property type="entry name" value="ACETYLTRANSFERASE"/>
    <property type="match status" value="1"/>
</dbReference>
<keyword evidence="7" id="KW-1185">Reference proteome</keyword>
<proteinExistence type="inferred from homology"/>
<dbReference type="InterPro" id="IPR006464">
    <property type="entry name" value="AcTrfase_RimI/Ard1"/>
</dbReference>
<reference evidence="7" key="1">
    <citation type="submission" date="2018-11" db="EMBL/GenBank/DDBJ databases">
        <title>Complete genome sequence of Paenibacillus sp. ML311-T8.</title>
        <authorList>
            <person name="Nam Y.-D."/>
            <person name="Kang J."/>
            <person name="Chung W.-H."/>
            <person name="Park Y.S."/>
        </authorList>
    </citation>
    <scope>NUCLEOTIDE SEQUENCE [LARGE SCALE GENOMIC DNA]</scope>
    <source>
        <strain evidence="7">ML311-T8</strain>
    </source>
</reference>
<gene>
    <name evidence="6" type="primary">rimI</name>
    <name evidence="6" type="ORF">EHS13_28345</name>
</gene>
<keyword evidence="3 6" id="KW-0808">Transferase</keyword>
<dbReference type="NCBIfam" id="TIGR01575">
    <property type="entry name" value="rimI"/>
    <property type="match status" value="1"/>
</dbReference>
<dbReference type="OrthoDB" id="9794566at2"/>
<evidence type="ECO:0000256" key="3">
    <source>
        <dbReference type="ARBA" id="ARBA00022679"/>
    </source>
</evidence>
<keyword evidence="2" id="KW-0963">Cytoplasm</keyword>
<dbReference type="KEGG" id="ppsc:EHS13_28345"/>
<dbReference type="PANTHER" id="PTHR43420:SF44">
    <property type="entry name" value="ACETYLTRANSFERASE YPEA"/>
    <property type="match status" value="1"/>
</dbReference>
<evidence type="ECO:0000313" key="6">
    <source>
        <dbReference type="EMBL" id="QGQ98511.1"/>
    </source>
</evidence>
<dbReference type="Gene3D" id="3.40.630.30">
    <property type="match status" value="1"/>
</dbReference>
<dbReference type="GO" id="GO:0008080">
    <property type="term" value="F:N-acetyltransferase activity"/>
    <property type="evidence" value="ECO:0007669"/>
    <property type="project" value="InterPro"/>
</dbReference>
<evidence type="ECO:0000256" key="1">
    <source>
        <dbReference type="ARBA" id="ARBA00005395"/>
    </source>
</evidence>
<feature type="domain" description="N-acetyltransferase" evidence="5">
    <location>
        <begin position="23"/>
        <end position="168"/>
    </location>
</feature>
<dbReference type="PROSITE" id="PS51186">
    <property type="entry name" value="GNAT"/>
    <property type="match status" value="1"/>
</dbReference>
<dbReference type="EMBL" id="CP034235">
    <property type="protein sequence ID" value="QGQ98511.1"/>
    <property type="molecule type" value="Genomic_DNA"/>
</dbReference>
<evidence type="ECO:0000256" key="4">
    <source>
        <dbReference type="ARBA" id="ARBA00023315"/>
    </source>
</evidence>
<comment type="similarity">
    <text evidence="1">Belongs to the acetyltransferase family. RimI subfamily.</text>
</comment>
<dbReference type="InterPro" id="IPR050680">
    <property type="entry name" value="YpeA/RimI_acetyltransf"/>
</dbReference>
<dbReference type="CDD" id="cd04301">
    <property type="entry name" value="NAT_SF"/>
    <property type="match status" value="1"/>
</dbReference>
<dbReference type="InterPro" id="IPR016181">
    <property type="entry name" value="Acyl_CoA_acyltransferase"/>
</dbReference>
<protein>
    <submittedName>
        <fullName evidence="6">Ribosomal-protein-alanine N-acetyltransferase</fullName>
    </submittedName>
</protein>